<keyword evidence="1" id="KW-0863">Zinc-finger</keyword>
<evidence type="ECO:0000256" key="1">
    <source>
        <dbReference type="PROSITE-ProRule" id="PRU00042"/>
    </source>
</evidence>
<dbReference type="GO" id="GO:0008270">
    <property type="term" value="F:zinc ion binding"/>
    <property type="evidence" value="ECO:0007669"/>
    <property type="project" value="UniProtKB-KW"/>
</dbReference>
<proteinExistence type="predicted"/>
<feature type="domain" description="C2H2-type" evidence="3">
    <location>
        <begin position="208"/>
        <end position="231"/>
    </location>
</feature>
<reference evidence="4 5" key="1">
    <citation type="submission" date="2015-05" db="EMBL/GenBank/DDBJ databases">
        <title>Distinctive expansion of gene families associated with plant cell wall degradation and secondary metabolism in the genomes of grapevine trunk pathogens.</title>
        <authorList>
            <person name="Lawrence D.P."/>
            <person name="Travadon R."/>
            <person name="Rolshausen P.E."/>
            <person name="Baumgartner K."/>
        </authorList>
    </citation>
    <scope>NUCLEOTIDE SEQUENCE [LARGE SCALE GENOMIC DNA]</scope>
    <source>
        <strain evidence="4">DA912</strain>
    </source>
</reference>
<dbReference type="PROSITE" id="PS50157">
    <property type="entry name" value="ZINC_FINGER_C2H2_2"/>
    <property type="match status" value="1"/>
</dbReference>
<name>A0A0G2F9N0_9PEZI</name>
<evidence type="ECO:0000313" key="5">
    <source>
        <dbReference type="Proteomes" id="UP000034680"/>
    </source>
</evidence>
<dbReference type="STRING" id="1214573.A0A0G2F9N0"/>
<dbReference type="PROSITE" id="PS00028">
    <property type="entry name" value="ZINC_FINGER_C2H2_1"/>
    <property type="match status" value="1"/>
</dbReference>
<comment type="caution">
    <text evidence="4">The sequence shown here is derived from an EMBL/GenBank/DDBJ whole genome shotgun (WGS) entry which is preliminary data.</text>
</comment>
<sequence>MDRQYVELTKQLESGRLHRFSVERKDLTRRRKSVLKKLKEKKLRQVVSDWTRNQALSDVERQIRGEDITQDDDPEPEAPPMTDIQRRVFEALTAPLVNDIEAQFKRRSTATKVLVEYCGEEEPLRTKILESRNSEPVEDLESTKRSVFVETVQGGRVRRCFLCVAKAFQLGQRHRRFYELCHNFYDHSVVARHLISVHLDGIDETARYDCPLCHVTLIHKDHLRLHAKKVHGINTSGKRKMKCNGN</sequence>
<feature type="region of interest" description="Disordered" evidence="2">
    <location>
        <begin position="61"/>
        <end position="81"/>
    </location>
</feature>
<dbReference type="Proteomes" id="UP000034680">
    <property type="component" value="Unassembled WGS sequence"/>
</dbReference>
<dbReference type="Pfam" id="PF11917">
    <property type="entry name" value="DUF3435"/>
    <property type="match status" value="1"/>
</dbReference>
<dbReference type="OrthoDB" id="5236007at2759"/>
<keyword evidence="1" id="KW-0862">Zinc</keyword>
<evidence type="ECO:0000256" key="2">
    <source>
        <dbReference type="SAM" id="MobiDB-lite"/>
    </source>
</evidence>
<organism evidence="4 5">
    <name type="scientific">Diaporthe ampelina</name>
    <dbReference type="NCBI Taxonomy" id="1214573"/>
    <lineage>
        <taxon>Eukaryota</taxon>
        <taxon>Fungi</taxon>
        <taxon>Dikarya</taxon>
        <taxon>Ascomycota</taxon>
        <taxon>Pezizomycotina</taxon>
        <taxon>Sordariomycetes</taxon>
        <taxon>Sordariomycetidae</taxon>
        <taxon>Diaporthales</taxon>
        <taxon>Diaporthaceae</taxon>
        <taxon>Diaporthe</taxon>
    </lineage>
</organism>
<protein>
    <submittedName>
        <fullName evidence="4">Putative c2h2 finger domain-containing protein</fullName>
    </submittedName>
</protein>
<keyword evidence="5" id="KW-1185">Reference proteome</keyword>
<dbReference type="InterPro" id="IPR021842">
    <property type="entry name" value="DUF3435"/>
</dbReference>
<reference evidence="4 5" key="2">
    <citation type="submission" date="2015-05" db="EMBL/GenBank/DDBJ databases">
        <authorList>
            <person name="Morales-Cruz A."/>
            <person name="Amrine K.C."/>
            <person name="Cantu D."/>
        </authorList>
    </citation>
    <scope>NUCLEOTIDE SEQUENCE [LARGE SCALE GENOMIC DNA]</scope>
    <source>
        <strain evidence="4">DA912</strain>
    </source>
</reference>
<evidence type="ECO:0000313" key="4">
    <source>
        <dbReference type="EMBL" id="KKY30884.1"/>
    </source>
</evidence>
<evidence type="ECO:0000259" key="3">
    <source>
        <dbReference type="PROSITE" id="PS50157"/>
    </source>
</evidence>
<accession>A0A0G2F9N0</accession>
<keyword evidence="1" id="KW-0479">Metal-binding</keyword>
<gene>
    <name evidence="4" type="ORF">UCDDA912_g09172</name>
</gene>
<dbReference type="AlphaFoldDB" id="A0A0G2F9N0"/>
<dbReference type="EMBL" id="LCUC01000436">
    <property type="protein sequence ID" value="KKY30884.1"/>
    <property type="molecule type" value="Genomic_DNA"/>
</dbReference>
<dbReference type="InterPro" id="IPR013087">
    <property type="entry name" value="Znf_C2H2_type"/>
</dbReference>